<dbReference type="EMBL" id="UINC01054114">
    <property type="protein sequence ID" value="SVB71437.1"/>
    <property type="molecule type" value="Genomic_DNA"/>
</dbReference>
<dbReference type="AlphaFoldDB" id="A0A382GA62"/>
<dbReference type="NCBIfam" id="TIGR00278">
    <property type="entry name" value="membrane protein insertion efficiency factor YidD"/>
    <property type="match status" value="1"/>
</dbReference>
<sequence length="69" mass="8122">MKKILVLLIKFYQQSISMYLPSACRYIPSCSQYAVETIEKYNIIKALYLIIRRLIKCNPMSKKGYDPVK</sequence>
<protein>
    <recommendedName>
        <fullName evidence="2">Membrane protein insertion efficiency factor YidD</fullName>
    </recommendedName>
</protein>
<evidence type="ECO:0008006" key="2">
    <source>
        <dbReference type="Google" id="ProtNLM"/>
    </source>
</evidence>
<dbReference type="PANTHER" id="PTHR33383">
    <property type="entry name" value="MEMBRANE PROTEIN INSERTION EFFICIENCY FACTOR-RELATED"/>
    <property type="match status" value="1"/>
</dbReference>
<gene>
    <name evidence="1" type="ORF">METZ01_LOCUS224291</name>
</gene>
<dbReference type="Pfam" id="PF01809">
    <property type="entry name" value="YidD"/>
    <property type="match status" value="1"/>
</dbReference>
<dbReference type="SMART" id="SM01234">
    <property type="entry name" value="Haemolytic"/>
    <property type="match status" value="1"/>
</dbReference>
<accession>A0A382GA62</accession>
<reference evidence="1" key="1">
    <citation type="submission" date="2018-05" db="EMBL/GenBank/DDBJ databases">
        <authorList>
            <person name="Lanie J.A."/>
            <person name="Ng W.-L."/>
            <person name="Kazmierczak K.M."/>
            <person name="Andrzejewski T.M."/>
            <person name="Davidsen T.M."/>
            <person name="Wayne K.J."/>
            <person name="Tettelin H."/>
            <person name="Glass J.I."/>
            <person name="Rusch D."/>
            <person name="Podicherti R."/>
            <person name="Tsui H.-C.T."/>
            <person name="Winkler M.E."/>
        </authorList>
    </citation>
    <scope>NUCLEOTIDE SEQUENCE</scope>
</reference>
<name>A0A382GA62_9ZZZZ</name>
<proteinExistence type="inferred from homology"/>
<dbReference type="HAMAP" id="MF_00386">
    <property type="entry name" value="UPF0161_YidD"/>
    <property type="match status" value="1"/>
</dbReference>
<dbReference type="PANTHER" id="PTHR33383:SF1">
    <property type="entry name" value="MEMBRANE PROTEIN INSERTION EFFICIENCY FACTOR-RELATED"/>
    <property type="match status" value="1"/>
</dbReference>
<organism evidence="1">
    <name type="scientific">marine metagenome</name>
    <dbReference type="NCBI Taxonomy" id="408172"/>
    <lineage>
        <taxon>unclassified sequences</taxon>
        <taxon>metagenomes</taxon>
        <taxon>ecological metagenomes</taxon>
    </lineage>
</organism>
<dbReference type="InterPro" id="IPR002696">
    <property type="entry name" value="Membr_insert_effic_factor_YidD"/>
</dbReference>
<evidence type="ECO:0000313" key="1">
    <source>
        <dbReference type="EMBL" id="SVB71437.1"/>
    </source>
</evidence>